<name>A0ABV1P323_9ACTN</name>
<comment type="caution">
    <text evidence="2">The sequence shown here is derived from an EMBL/GenBank/DDBJ whole genome shotgun (WGS) entry which is preliminary data.</text>
</comment>
<sequence length="139" mass="14985">MRDVSTALRAARFSSLFFVVSCVITLVTHETVGWVTIALIWLGHVTVTGAELYLSAASWSFDSELSDPDRRGEYQGARNLGRQLGYIGAPALYTFLALEVGTLGWLAIAAIAVAAAAALHPSARAAQRFLVRHDLDPAR</sequence>
<dbReference type="Proteomes" id="UP001482520">
    <property type="component" value="Unassembled WGS sequence"/>
</dbReference>
<dbReference type="InterPro" id="IPR036259">
    <property type="entry name" value="MFS_trans_sf"/>
</dbReference>
<keyword evidence="1" id="KW-0472">Membrane</keyword>
<keyword evidence="1" id="KW-0812">Transmembrane</keyword>
<feature type="transmembrane region" description="Helical" evidence="1">
    <location>
        <begin position="16"/>
        <end position="42"/>
    </location>
</feature>
<dbReference type="Gene3D" id="1.20.1250.20">
    <property type="entry name" value="MFS general substrate transporter like domains"/>
    <property type="match status" value="1"/>
</dbReference>
<reference evidence="2 3" key="1">
    <citation type="submission" date="2024-02" db="EMBL/GenBank/DDBJ databases">
        <title>Full genome sequence of Nocardioides kribbensis.</title>
        <authorList>
            <person name="Poletto B.L."/>
            <person name="Silva G."/>
            <person name="Galante D."/>
            <person name="Campos K.R."/>
            <person name="Santos M.B.N."/>
            <person name="Sacchi C.T."/>
        </authorList>
    </citation>
    <scope>NUCLEOTIDE SEQUENCE [LARGE SCALE GENOMIC DNA]</scope>
    <source>
        <strain evidence="2 3">O4R</strain>
    </source>
</reference>
<dbReference type="EMBL" id="JBEGDP010000029">
    <property type="protein sequence ID" value="MEQ7849156.1"/>
    <property type="molecule type" value="Genomic_DNA"/>
</dbReference>
<dbReference type="SUPFAM" id="SSF103473">
    <property type="entry name" value="MFS general substrate transporter"/>
    <property type="match status" value="1"/>
</dbReference>
<evidence type="ECO:0000256" key="1">
    <source>
        <dbReference type="SAM" id="Phobius"/>
    </source>
</evidence>
<proteinExistence type="predicted"/>
<organism evidence="2 3">
    <name type="scientific">Nocardioides kribbensis</name>
    <dbReference type="NCBI Taxonomy" id="305517"/>
    <lineage>
        <taxon>Bacteria</taxon>
        <taxon>Bacillati</taxon>
        <taxon>Actinomycetota</taxon>
        <taxon>Actinomycetes</taxon>
        <taxon>Propionibacteriales</taxon>
        <taxon>Nocardioidaceae</taxon>
        <taxon>Nocardioides</taxon>
    </lineage>
</organism>
<gene>
    <name evidence="2" type="ORF">V6R90_17915</name>
</gene>
<keyword evidence="1" id="KW-1133">Transmembrane helix</keyword>
<protein>
    <recommendedName>
        <fullName evidence="4">MFS transporter</fullName>
    </recommendedName>
</protein>
<dbReference type="RefSeq" id="WP_349805475.1">
    <property type="nucleotide sequence ID" value="NZ_JBEGDP010000029.1"/>
</dbReference>
<feature type="transmembrane region" description="Helical" evidence="1">
    <location>
        <begin position="92"/>
        <end position="119"/>
    </location>
</feature>
<evidence type="ECO:0000313" key="3">
    <source>
        <dbReference type="Proteomes" id="UP001482520"/>
    </source>
</evidence>
<accession>A0ABV1P323</accession>
<keyword evidence="3" id="KW-1185">Reference proteome</keyword>
<evidence type="ECO:0008006" key="4">
    <source>
        <dbReference type="Google" id="ProtNLM"/>
    </source>
</evidence>
<evidence type="ECO:0000313" key="2">
    <source>
        <dbReference type="EMBL" id="MEQ7849156.1"/>
    </source>
</evidence>